<feature type="region of interest" description="Disordered" evidence="1">
    <location>
        <begin position="134"/>
        <end position="168"/>
    </location>
</feature>
<feature type="compositionally biased region" description="Basic and acidic residues" evidence="1">
    <location>
        <begin position="333"/>
        <end position="344"/>
    </location>
</feature>
<feature type="compositionally biased region" description="Polar residues" evidence="1">
    <location>
        <begin position="700"/>
        <end position="716"/>
    </location>
</feature>
<feature type="region of interest" description="Disordered" evidence="1">
    <location>
        <begin position="30"/>
        <end position="57"/>
    </location>
</feature>
<feature type="region of interest" description="Disordered" evidence="1">
    <location>
        <begin position="196"/>
        <end position="406"/>
    </location>
</feature>
<comment type="caution">
    <text evidence="2">The sequence shown here is derived from an EMBL/GenBank/DDBJ whole genome shotgun (WGS) entry which is preliminary data.</text>
</comment>
<feature type="region of interest" description="Disordered" evidence="1">
    <location>
        <begin position="657"/>
        <end position="680"/>
    </location>
</feature>
<feature type="compositionally biased region" description="Basic and acidic residues" evidence="1">
    <location>
        <begin position="669"/>
        <end position="680"/>
    </location>
</feature>
<feature type="compositionally biased region" description="Polar residues" evidence="1">
    <location>
        <begin position="143"/>
        <end position="153"/>
    </location>
</feature>
<gene>
    <name evidence="2" type="ORF">PLEPLA_LOCUS44225</name>
</gene>
<feature type="region of interest" description="Disordered" evidence="1">
    <location>
        <begin position="700"/>
        <end position="749"/>
    </location>
</feature>
<evidence type="ECO:0000313" key="2">
    <source>
        <dbReference type="EMBL" id="CAB1456441.1"/>
    </source>
</evidence>
<feature type="compositionally biased region" description="Basic and acidic residues" evidence="1">
    <location>
        <begin position="154"/>
        <end position="168"/>
    </location>
</feature>
<feature type="compositionally biased region" description="Basic and acidic residues" evidence="1">
    <location>
        <begin position="394"/>
        <end position="406"/>
    </location>
</feature>
<feature type="compositionally biased region" description="Polar residues" evidence="1">
    <location>
        <begin position="729"/>
        <end position="749"/>
    </location>
</feature>
<feature type="region of interest" description="Disordered" evidence="1">
    <location>
        <begin position="474"/>
        <end position="518"/>
    </location>
</feature>
<feature type="compositionally biased region" description="Polar residues" evidence="1">
    <location>
        <begin position="238"/>
        <end position="256"/>
    </location>
</feature>
<feature type="region of interest" description="Disordered" evidence="1">
    <location>
        <begin position="543"/>
        <end position="619"/>
    </location>
</feature>
<feature type="compositionally biased region" description="Basic and acidic residues" evidence="1">
    <location>
        <begin position="482"/>
        <end position="514"/>
    </location>
</feature>
<protein>
    <submittedName>
        <fullName evidence="2">Uncharacterized protein</fullName>
    </submittedName>
</protein>
<sequence length="749" mass="83918">MPKILKTTSRKEVKHFGAEEKKVQVLKQELQETPKSQRTESVSEHEPKTVTTEKEGRMESIVQFETVKESKDVTTTVKTIRFEVEVSSSESPEGETLTEVKDEIPEILKTTGESVKGVKHPGAEENAQVLKKEIQETPKSQETEPVNKGGTSVTEHEAKPVTKEEEPRIESIVQFETVKERQDVTATVKTIRFEVEVSSTESPECETLPEVKDETSADIHSEKAAVKTRVDVKEILTAGQQDAAQSDSTQPSSAASTAVMPLEEKTESVEISFSQQDKVEPGQTCILEHEPKTVPTEKEPSVHFETVKERQDVRTTDKTIRFEVEVSSTESPESEKLPEVKDEIPEILTATEERPKEVKDPSVEERKVQELKREMQETPKSQQTESVNKGEINVTEHETKPVAKEKEPRIESIVQFETVKERQDVTATVKTIRFEVEVSSSESPEGETLTEVKDEIPEILKTTGESVKDVKHPGAEENAQLLKKEIQETPKSQERESVNKGEINVTEHEHKTVPTEKGSIVQFETVKESKDWTTTGKTIRFEVEVSSTESPECEKLPEVKDEIPEILTTTEESPKEVKDPSVEERKIQELKKEMQESPKSQETESVNKGEINVTQHEPKLVAKDKAPRIESIVQFDTIKERQAVTTTVKTIRFEVEVSSTESPECETLPEVKDETSADIHSEKAAVKTRVDVKEILTAGQQVAAQSDSTQPSSAASTAVMPLEEKTESVEISFSQQDKVRTRSNLYSGT</sequence>
<feature type="compositionally biased region" description="Basic and acidic residues" evidence="1">
    <location>
        <begin position="351"/>
        <end position="377"/>
    </location>
</feature>
<reference evidence="2" key="1">
    <citation type="submission" date="2020-03" db="EMBL/GenBank/DDBJ databases">
        <authorList>
            <person name="Weist P."/>
        </authorList>
    </citation>
    <scope>NUCLEOTIDE SEQUENCE</scope>
</reference>
<feature type="compositionally biased region" description="Basic and acidic residues" evidence="1">
    <location>
        <begin position="552"/>
        <end position="563"/>
    </location>
</feature>
<dbReference type="EMBL" id="CADEAL010004297">
    <property type="protein sequence ID" value="CAB1456441.1"/>
    <property type="molecule type" value="Genomic_DNA"/>
</dbReference>
<evidence type="ECO:0000256" key="1">
    <source>
        <dbReference type="SAM" id="MobiDB-lite"/>
    </source>
</evidence>
<organism evidence="2 3">
    <name type="scientific">Pleuronectes platessa</name>
    <name type="common">European plaice</name>
    <dbReference type="NCBI Taxonomy" id="8262"/>
    <lineage>
        <taxon>Eukaryota</taxon>
        <taxon>Metazoa</taxon>
        <taxon>Chordata</taxon>
        <taxon>Craniata</taxon>
        <taxon>Vertebrata</taxon>
        <taxon>Euteleostomi</taxon>
        <taxon>Actinopterygii</taxon>
        <taxon>Neopterygii</taxon>
        <taxon>Teleostei</taxon>
        <taxon>Neoteleostei</taxon>
        <taxon>Acanthomorphata</taxon>
        <taxon>Carangaria</taxon>
        <taxon>Pleuronectiformes</taxon>
        <taxon>Pleuronectoidei</taxon>
        <taxon>Pleuronectidae</taxon>
        <taxon>Pleuronectes</taxon>
    </lineage>
</organism>
<feature type="compositionally biased region" description="Polar residues" evidence="1">
    <location>
        <begin position="378"/>
        <end position="387"/>
    </location>
</feature>
<dbReference type="Proteomes" id="UP001153269">
    <property type="component" value="Unassembled WGS sequence"/>
</dbReference>
<name>A0A9N7VQE3_PLEPL</name>
<proteinExistence type="predicted"/>
<accession>A0A9N7VQE3</accession>
<dbReference type="AlphaFoldDB" id="A0A9N7VQE3"/>
<feature type="compositionally biased region" description="Basic and acidic residues" evidence="1">
    <location>
        <begin position="287"/>
        <end position="324"/>
    </location>
</feature>
<keyword evidence="3" id="KW-1185">Reference proteome</keyword>
<evidence type="ECO:0000313" key="3">
    <source>
        <dbReference type="Proteomes" id="UP001153269"/>
    </source>
</evidence>
<feature type="compositionally biased region" description="Basic and acidic residues" evidence="1">
    <location>
        <begin position="572"/>
        <end position="607"/>
    </location>
</feature>
<feature type="compositionally biased region" description="Basic and acidic residues" evidence="1">
    <location>
        <begin position="209"/>
        <end position="234"/>
    </location>
</feature>